<dbReference type="GO" id="GO:0003729">
    <property type="term" value="F:mRNA binding"/>
    <property type="evidence" value="ECO:0007669"/>
    <property type="project" value="TreeGrafter"/>
</dbReference>
<dbReference type="SUPFAM" id="SSF52161">
    <property type="entry name" value="Ribosomal protein L13"/>
    <property type="match status" value="1"/>
</dbReference>
<proteinExistence type="inferred from homology"/>
<dbReference type="AlphaFoldDB" id="A0A813D7N0"/>
<gene>
    <name evidence="4" type="ORF">PGLA1383_LOCUS2871</name>
</gene>
<dbReference type="Gene3D" id="6.10.250.3250">
    <property type="match status" value="1"/>
</dbReference>
<keyword evidence="5" id="KW-1185">Reference proteome</keyword>
<evidence type="ECO:0000313" key="5">
    <source>
        <dbReference type="Proteomes" id="UP000654075"/>
    </source>
</evidence>
<sequence>MSFKQEVLIDGRGHLLGRLASVIAKELLNGQHVVVVRSEDVNISGSLYRNKLKYANFKRKHMNSNPKQGPLHYRSPAKILWRTIRGMVPHKTARGAAAMDRLKTFEGVPHPFDRKKRMVVLSCLKVLRLRPERRFCRVGDLSKEVGWKHGALVERLEAQRKVKSEVFYKKKVAASRTKKTAQKAVKLSAEDQKVLEAAGYA</sequence>
<dbReference type="Pfam" id="PF00572">
    <property type="entry name" value="Ribosomal_L13"/>
    <property type="match status" value="1"/>
</dbReference>
<dbReference type="HAMAP" id="MF_01366">
    <property type="entry name" value="Ribosomal_uL13"/>
    <property type="match status" value="1"/>
</dbReference>
<name>A0A813D7N0_POLGL</name>
<dbReference type="EMBL" id="CAJNNV010000937">
    <property type="protein sequence ID" value="CAE8583925.1"/>
    <property type="molecule type" value="Genomic_DNA"/>
</dbReference>
<dbReference type="InterPro" id="IPR005755">
    <property type="entry name" value="Ribosomal_uL13_euk/arc"/>
</dbReference>
<evidence type="ECO:0008006" key="6">
    <source>
        <dbReference type="Google" id="ProtNLM"/>
    </source>
</evidence>
<reference evidence="4" key="1">
    <citation type="submission" date="2021-02" db="EMBL/GenBank/DDBJ databases">
        <authorList>
            <person name="Dougan E. K."/>
            <person name="Rhodes N."/>
            <person name="Thang M."/>
            <person name="Chan C."/>
        </authorList>
    </citation>
    <scope>NUCLEOTIDE SEQUENCE</scope>
</reference>
<dbReference type="FunFam" id="3.90.1180.10:FF:000002">
    <property type="entry name" value="60S ribosomal protein L16"/>
    <property type="match status" value="1"/>
</dbReference>
<dbReference type="InterPro" id="IPR005822">
    <property type="entry name" value="Ribosomal_uL13"/>
</dbReference>
<comment type="caution">
    <text evidence="4">The sequence shown here is derived from an EMBL/GenBank/DDBJ whole genome shotgun (WGS) entry which is preliminary data.</text>
</comment>
<dbReference type="Proteomes" id="UP000654075">
    <property type="component" value="Unassembled WGS sequence"/>
</dbReference>
<evidence type="ECO:0000256" key="3">
    <source>
        <dbReference type="ARBA" id="ARBA00023274"/>
    </source>
</evidence>
<evidence type="ECO:0000256" key="2">
    <source>
        <dbReference type="ARBA" id="ARBA00022980"/>
    </source>
</evidence>
<dbReference type="OrthoDB" id="1882297at2759"/>
<keyword evidence="3" id="KW-0687">Ribonucleoprotein</keyword>
<evidence type="ECO:0000313" key="4">
    <source>
        <dbReference type="EMBL" id="CAE8583925.1"/>
    </source>
</evidence>
<dbReference type="GO" id="GO:0006412">
    <property type="term" value="P:translation"/>
    <property type="evidence" value="ECO:0007669"/>
    <property type="project" value="InterPro"/>
</dbReference>
<evidence type="ECO:0000256" key="1">
    <source>
        <dbReference type="ARBA" id="ARBA00006227"/>
    </source>
</evidence>
<dbReference type="GO" id="GO:0022625">
    <property type="term" value="C:cytosolic large ribosomal subunit"/>
    <property type="evidence" value="ECO:0007669"/>
    <property type="project" value="TreeGrafter"/>
</dbReference>
<dbReference type="NCBIfam" id="TIGR01077">
    <property type="entry name" value="L13_A_E"/>
    <property type="match status" value="1"/>
</dbReference>
<dbReference type="PANTHER" id="PTHR11545">
    <property type="entry name" value="RIBOSOMAL PROTEIN L13"/>
    <property type="match status" value="1"/>
</dbReference>
<organism evidence="4 5">
    <name type="scientific">Polarella glacialis</name>
    <name type="common">Dinoflagellate</name>
    <dbReference type="NCBI Taxonomy" id="89957"/>
    <lineage>
        <taxon>Eukaryota</taxon>
        <taxon>Sar</taxon>
        <taxon>Alveolata</taxon>
        <taxon>Dinophyceae</taxon>
        <taxon>Suessiales</taxon>
        <taxon>Suessiaceae</taxon>
        <taxon>Polarella</taxon>
    </lineage>
</organism>
<keyword evidence="2" id="KW-0689">Ribosomal protein</keyword>
<dbReference type="InterPro" id="IPR036899">
    <property type="entry name" value="Ribosomal_uL13_sf"/>
</dbReference>
<dbReference type="GO" id="GO:0017148">
    <property type="term" value="P:negative regulation of translation"/>
    <property type="evidence" value="ECO:0007669"/>
    <property type="project" value="TreeGrafter"/>
</dbReference>
<protein>
    <recommendedName>
        <fullName evidence="6">60S ribosomal protein L13a</fullName>
    </recommendedName>
</protein>
<accession>A0A813D7N0</accession>
<dbReference type="Gene3D" id="3.90.1180.10">
    <property type="entry name" value="Ribosomal protein L13"/>
    <property type="match status" value="1"/>
</dbReference>
<dbReference type="PANTHER" id="PTHR11545:SF3">
    <property type="entry name" value="LARGE RIBOSOMAL SUBUNIT PROTEIN UL13"/>
    <property type="match status" value="1"/>
</dbReference>
<dbReference type="GO" id="GO:0003735">
    <property type="term" value="F:structural constituent of ribosome"/>
    <property type="evidence" value="ECO:0007669"/>
    <property type="project" value="InterPro"/>
</dbReference>
<comment type="similarity">
    <text evidence="1">Belongs to the universal ribosomal protein uL13 family.</text>
</comment>